<accession>A0A482WH10</accession>
<evidence type="ECO:0000313" key="2">
    <source>
        <dbReference type="Proteomes" id="UP000291343"/>
    </source>
</evidence>
<dbReference type="InParanoid" id="A0A482WH10"/>
<proteinExistence type="predicted"/>
<dbReference type="Proteomes" id="UP000291343">
    <property type="component" value="Unassembled WGS sequence"/>
</dbReference>
<organism evidence="1 2">
    <name type="scientific">Laodelphax striatellus</name>
    <name type="common">Small brown planthopper</name>
    <name type="synonym">Delphax striatella</name>
    <dbReference type="NCBI Taxonomy" id="195883"/>
    <lineage>
        <taxon>Eukaryota</taxon>
        <taxon>Metazoa</taxon>
        <taxon>Ecdysozoa</taxon>
        <taxon>Arthropoda</taxon>
        <taxon>Hexapoda</taxon>
        <taxon>Insecta</taxon>
        <taxon>Pterygota</taxon>
        <taxon>Neoptera</taxon>
        <taxon>Paraneoptera</taxon>
        <taxon>Hemiptera</taxon>
        <taxon>Auchenorrhyncha</taxon>
        <taxon>Fulgoroidea</taxon>
        <taxon>Delphacidae</taxon>
        <taxon>Criomorphinae</taxon>
        <taxon>Laodelphax</taxon>
    </lineage>
</organism>
<dbReference type="EMBL" id="QKKF02036096">
    <property type="protein sequence ID" value="RZF32738.1"/>
    <property type="molecule type" value="Genomic_DNA"/>
</dbReference>
<comment type="caution">
    <text evidence="1">The sequence shown here is derived from an EMBL/GenBank/DDBJ whole genome shotgun (WGS) entry which is preliminary data.</text>
</comment>
<keyword evidence="2" id="KW-1185">Reference proteome</keyword>
<gene>
    <name evidence="1" type="ORF">LSTR_LSTR005931</name>
</gene>
<protein>
    <submittedName>
        <fullName evidence="1">Uncharacterized protein</fullName>
    </submittedName>
</protein>
<dbReference type="AlphaFoldDB" id="A0A482WH10"/>
<name>A0A482WH10_LAOST</name>
<evidence type="ECO:0000313" key="1">
    <source>
        <dbReference type="EMBL" id="RZF32738.1"/>
    </source>
</evidence>
<reference evidence="1 2" key="1">
    <citation type="journal article" date="2017" name="Gigascience">
        <title>Genome sequence of the small brown planthopper, Laodelphax striatellus.</title>
        <authorList>
            <person name="Zhu J."/>
            <person name="Jiang F."/>
            <person name="Wang X."/>
            <person name="Yang P."/>
            <person name="Bao Y."/>
            <person name="Zhao W."/>
            <person name="Wang W."/>
            <person name="Lu H."/>
            <person name="Wang Q."/>
            <person name="Cui N."/>
            <person name="Li J."/>
            <person name="Chen X."/>
            <person name="Luo L."/>
            <person name="Yu J."/>
            <person name="Kang L."/>
            <person name="Cui F."/>
        </authorList>
    </citation>
    <scope>NUCLEOTIDE SEQUENCE [LARGE SCALE GENOMIC DNA]</scope>
    <source>
        <strain evidence="1">Lst14</strain>
    </source>
</reference>
<sequence length="81" mass="8587">MACSAPGVLGVEARWSCELKNGADQLLGLGSIRNTTDGTFLMEASPDRNLQRGMQVTCGQGVKVKVSHVQFVVVVVVVDVI</sequence>